<proteinExistence type="predicted"/>
<organism evidence="1 2">
    <name type="scientific">Campylobacter vulpis</name>
    <dbReference type="NCBI Taxonomy" id="1655500"/>
    <lineage>
        <taxon>Bacteria</taxon>
        <taxon>Pseudomonadati</taxon>
        <taxon>Campylobacterota</taxon>
        <taxon>Epsilonproteobacteria</taxon>
        <taxon>Campylobacterales</taxon>
        <taxon>Campylobacteraceae</taxon>
        <taxon>Campylobacter</taxon>
    </lineage>
</organism>
<dbReference type="Proteomes" id="UP000811399">
    <property type="component" value="Unassembled WGS sequence"/>
</dbReference>
<evidence type="ECO:0000313" key="2">
    <source>
        <dbReference type="Proteomes" id="UP000811399"/>
    </source>
</evidence>
<accession>A0ABS5P3Y3</accession>
<dbReference type="EMBL" id="VJYU01000022">
    <property type="protein sequence ID" value="MBS4241415.1"/>
    <property type="molecule type" value="Genomic_DNA"/>
</dbReference>
<comment type="caution">
    <text evidence="1">The sequence shown here is derived from an EMBL/GenBank/DDBJ whole genome shotgun (WGS) entry which is preliminary data.</text>
</comment>
<dbReference type="GeneID" id="77265741"/>
<reference evidence="1 2" key="1">
    <citation type="journal article" date="2021" name="Syst. Appl. Microbiol.">
        <title>nCampylobacter vulpis sp. nov. isolated from wild red foxes.</title>
        <authorList>
            <person name="Parisi A."/>
            <person name="Chiara M."/>
            <person name="Caffara M."/>
            <person name="Mion D."/>
            <person name="Miller W.G."/>
            <person name="Caruso M."/>
            <person name="Manzari C."/>
            <person name="Florio D."/>
            <person name="Capozzi L."/>
            <person name="D'Erchia A.M."/>
            <person name="Manzulli V."/>
            <person name="Zanoni R.G."/>
        </authorList>
    </citation>
    <scope>NUCLEOTIDE SEQUENCE [LARGE SCALE GENOMIC DNA]</scope>
    <source>
        <strain evidence="1 2">52/13</strain>
    </source>
</reference>
<gene>
    <name evidence="1" type="ORF">CVU5213_06725</name>
</gene>
<dbReference type="RefSeq" id="WP_099507160.1">
    <property type="nucleotide sequence ID" value="NZ_CP041617.1"/>
</dbReference>
<keyword evidence="2" id="KW-1185">Reference proteome</keyword>
<sequence>MMKSLILPPNEFLDHYVLNVEFSHLANISKNAYKFWKKAEIGRYQGTRIIFLHKNCILEKHQNALKQCTDLSGFVLASAFCSFTTLSPSHLVEKNHSAIYKLLELKEICGVKFVNLKKFYDFLKLDYHQHIYIEKCHFFSPTPLEKRIKITPSLCVGYY</sequence>
<evidence type="ECO:0000313" key="1">
    <source>
        <dbReference type="EMBL" id="MBS4241415.1"/>
    </source>
</evidence>
<protein>
    <submittedName>
        <fullName evidence="1">Cysteine permease</fullName>
    </submittedName>
</protein>
<name>A0ABS5P3Y3_9BACT</name>